<evidence type="ECO:0000256" key="5">
    <source>
        <dbReference type="ARBA" id="ARBA00022840"/>
    </source>
</evidence>
<dbReference type="AlphaFoldDB" id="A0A644V4V8"/>
<keyword evidence="1" id="KW-0963">Cytoplasm</keyword>
<dbReference type="InterPro" id="IPR000713">
    <property type="entry name" value="Mur_ligase_N"/>
</dbReference>
<dbReference type="InterPro" id="IPR005863">
    <property type="entry name" value="UDP-N-AcMur_synth"/>
</dbReference>
<sequence length="448" mass="48946">MAKGDLGQQVKSRAMNIKDLHSLFLESSGVTTDTREIKKGAIFFALKGDNFDGNDYAQKAVELGASWSVCDRRGVEGARIIYVKDSLKALQDLAAYHRRYIGVPLFALTGTNGKTTTKELISSVLSKRYKVLSTAGNLNNHIGVPLTLLKMDRETEIAVIEMGASAPGEIELLCKIATPDAGLITNVGKAHLLGFGSFDGVRRTKGELYDYLKASSGTALYNSGNPILVDMINERKGLKIIPYGAELAGTLILPSSPENPFLSMKIEGGRVIKTNMIGSYNSDNVLAALAAGALFEVDKEEAVKAIEEYYPSNNRSQLTKGERNTLIIDAYNANPTSMRAALENFRDMDCEKKGLVLGDMLELGEFSDQEHQEILKLALAINPDIIFLVGTEFGKALLKIAQGNPYVELFENSEALRERLEKREMTGITFLVKGSRGTRLERAIPALL</sequence>
<evidence type="ECO:0000256" key="6">
    <source>
        <dbReference type="ARBA" id="ARBA00022960"/>
    </source>
</evidence>
<evidence type="ECO:0000256" key="8">
    <source>
        <dbReference type="ARBA" id="ARBA00023306"/>
    </source>
</evidence>
<comment type="caution">
    <text evidence="14">The sequence shown here is derived from an EMBL/GenBank/DDBJ whole genome shotgun (WGS) entry which is preliminary data.</text>
</comment>
<evidence type="ECO:0000259" key="12">
    <source>
        <dbReference type="Pfam" id="PF02875"/>
    </source>
</evidence>
<dbReference type="PANTHER" id="PTHR43024:SF1">
    <property type="entry name" value="UDP-N-ACETYLMURAMOYL-TRIPEPTIDE--D-ALANYL-D-ALANINE LIGASE"/>
    <property type="match status" value="1"/>
</dbReference>
<dbReference type="GO" id="GO:0051301">
    <property type="term" value="P:cell division"/>
    <property type="evidence" value="ECO:0007669"/>
    <property type="project" value="UniProtKB-KW"/>
</dbReference>
<evidence type="ECO:0000313" key="14">
    <source>
        <dbReference type="EMBL" id="MPL86378.1"/>
    </source>
</evidence>
<dbReference type="Pfam" id="PF02875">
    <property type="entry name" value="Mur_ligase_C"/>
    <property type="match status" value="1"/>
</dbReference>
<dbReference type="SUPFAM" id="SSF63418">
    <property type="entry name" value="MurE/MurF N-terminal domain"/>
    <property type="match status" value="1"/>
</dbReference>
<feature type="domain" description="Mur ligase central" evidence="13">
    <location>
        <begin position="109"/>
        <end position="291"/>
    </location>
</feature>
<dbReference type="Pfam" id="PF01225">
    <property type="entry name" value="Mur_ligase"/>
    <property type="match status" value="1"/>
</dbReference>
<dbReference type="InterPro" id="IPR004101">
    <property type="entry name" value="Mur_ligase_C"/>
</dbReference>
<feature type="domain" description="Mur ligase C-terminal" evidence="12">
    <location>
        <begin position="315"/>
        <end position="436"/>
    </location>
</feature>
<keyword evidence="9" id="KW-0961">Cell wall biogenesis/degradation</keyword>
<keyword evidence="4" id="KW-0547">Nucleotide-binding</keyword>
<name>A0A644V4V8_9ZZZZ</name>
<dbReference type="GO" id="GO:0071555">
    <property type="term" value="P:cell wall organization"/>
    <property type="evidence" value="ECO:0007669"/>
    <property type="project" value="UniProtKB-KW"/>
</dbReference>
<evidence type="ECO:0000256" key="9">
    <source>
        <dbReference type="ARBA" id="ARBA00023316"/>
    </source>
</evidence>
<dbReference type="GO" id="GO:0005524">
    <property type="term" value="F:ATP binding"/>
    <property type="evidence" value="ECO:0007669"/>
    <property type="project" value="UniProtKB-KW"/>
</dbReference>
<evidence type="ECO:0000256" key="3">
    <source>
        <dbReference type="ARBA" id="ARBA00022618"/>
    </source>
</evidence>
<evidence type="ECO:0000259" key="11">
    <source>
        <dbReference type="Pfam" id="PF01225"/>
    </source>
</evidence>
<dbReference type="GO" id="GO:0047480">
    <property type="term" value="F:UDP-N-acetylmuramoyl-tripeptide-D-alanyl-D-alanine ligase activity"/>
    <property type="evidence" value="ECO:0007669"/>
    <property type="project" value="InterPro"/>
</dbReference>
<dbReference type="InterPro" id="IPR035911">
    <property type="entry name" value="MurE/MurF_N"/>
</dbReference>
<dbReference type="HAMAP" id="MF_02019">
    <property type="entry name" value="MurF"/>
    <property type="match status" value="1"/>
</dbReference>
<keyword evidence="5" id="KW-0067">ATP-binding</keyword>
<feature type="domain" description="Mur ligase N-terminal catalytic" evidence="11">
    <location>
        <begin position="28"/>
        <end position="96"/>
    </location>
</feature>
<dbReference type="PANTHER" id="PTHR43024">
    <property type="entry name" value="UDP-N-ACETYLMURAMOYL-TRIPEPTIDE--D-ALANYL-D-ALANINE LIGASE"/>
    <property type="match status" value="1"/>
</dbReference>
<dbReference type="Pfam" id="PF08245">
    <property type="entry name" value="Mur_ligase_M"/>
    <property type="match status" value="1"/>
</dbReference>
<evidence type="ECO:0000256" key="1">
    <source>
        <dbReference type="ARBA" id="ARBA00022490"/>
    </source>
</evidence>
<dbReference type="Gene3D" id="3.40.1390.10">
    <property type="entry name" value="MurE/MurF, N-terminal domain"/>
    <property type="match status" value="1"/>
</dbReference>
<dbReference type="GO" id="GO:0009252">
    <property type="term" value="P:peptidoglycan biosynthetic process"/>
    <property type="evidence" value="ECO:0007669"/>
    <property type="project" value="UniProtKB-KW"/>
</dbReference>
<dbReference type="InterPro" id="IPR036615">
    <property type="entry name" value="Mur_ligase_C_dom_sf"/>
</dbReference>
<dbReference type="NCBIfam" id="TIGR01143">
    <property type="entry name" value="murF"/>
    <property type="match status" value="1"/>
</dbReference>
<keyword evidence="7" id="KW-0573">Peptidoglycan synthesis</keyword>
<reference evidence="14" key="1">
    <citation type="submission" date="2019-08" db="EMBL/GenBank/DDBJ databases">
        <authorList>
            <person name="Kucharzyk K."/>
            <person name="Murdoch R.W."/>
            <person name="Higgins S."/>
            <person name="Loffler F."/>
        </authorList>
    </citation>
    <scope>NUCLEOTIDE SEQUENCE</scope>
</reference>
<dbReference type="Gene3D" id="3.40.1190.10">
    <property type="entry name" value="Mur-like, catalytic domain"/>
    <property type="match status" value="1"/>
</dbReference>
<keyword evidence="6" id="KW-0133">Cell shape</keyword>
<dbReference type="GO" id="GO:0008360">
    <property type="term" value="P:regulation of cell shape"/>
    <property type="evidence" value="ECO:0007669"/>
    <property type="project" value="UniProtKB-KW"/>
</dbReference>
<dbReference type="InterPro" id="IPR013221">
    <property type="entry name" value="Mur_ligase_cen"/>
</dbReference>
<gene>
    <name evidence="14" type="primary">murF_11</name>
    <name evidence="14" type="ORF">SDC9_32358</name>
</gene>
<organism evidence="14">
    <name type="scientific">bioreactor metagenome</name>
    <dbReference type="NCBI Taxonomy" id="1076179"/>
    <lineage>
        <taxon>unclassified sequences</taxon>
        <taxon>metagenomes</taxon>
        <taxon>ecological metagenomes</taxon>
    </lineage>
</organism>
<protein>
    <recommendedName>
        <fullName evidence="10">UDP-MurNAc-pentapeptide synthetase</fullName>
    </recommendedName>
</protein>
<keyword evidence="3" id="KW-0132">Cell division</keyword>
<dbReference type="SUPFAM" id="SSF53244">
    <property type="entry name" value="MurD-like peptide ligases, peptide-binding domain"/>
    <property type="match status" value="1"/>
</dbReference>
<dbReference type="InterPro" id="IPR051046">
    <property type="entry name" value="MurCDEF_CellWall_CoF430Synth"/>
</dbReference>
<evidence type="ECO:0000259" key="13">
    <source>
        <dbReference type="Pfam" id="PF08245"/>
    </source>
</evidence>
<keyword evidence="8" id="KW-0131">Cell cycle</keyword>
<keyword evidence="2 14" id="KW-0436">Ligase</keyword>
<evidence type="ECO:0000256" key="7">
    <source>
        <dbReference type="ARBA" id="ARBA00022984"/>
    </source>
</evidence>
<evidence type="ECO:0000256" key="2">
    <source>
        <dbReference type="ARBA" id="ARBA00022598"/>
    </source>
</evidence>
<dbReference type="SUPFAM" id="SSF53623">
    <property type="entry name" value="MurD-like peptide ligases, catalytic domain"/>
    <property type="match status" value="1"/>
</dbReference>
<evidence type="ECO:0000256" key="10">
    <source>
        <dbReference type="ARBA" id="ARBA00031461"/>
    </source>
</evidence>
<dbReference type="EMBL" id="VSSQ01000221">
    <property type="protein sequence ID" value="MPL86378.1"/>
    <property type="molecule type" value="Genomic_DNA"/>
</dbReference>
<proteinExistence type="inferred from homology"/>
<accession>A0A644V4V8</accession>
<dbReference type="Gene3D" id="3.90.190.20">
    <property type="entry name" value="Mur ligase, C-terminal domain"/>
    <property type="match status" value="1"/>
</dbReference>
<dbReference type="InterPro" id="IPR036565">
    <property type="entry name" value="Mur-like_cat_sf"/>
</dbReference>
<evidence type="ECO:0000256" key="4">
    <source>
        <dbReference type="ARBA" id="ARBA00022741"/>
    </source>
</evidence>